<evidence type="ECO:0000259" key="1">
    <source>
        <dbReference type="PROSITE" id="PS50213"/>
    </source>
</evidence>
<dbReference type="PROSITE" id="PS50213">
    <property type="entry name" value="FAS1"/>
    <property type="match status" value="1"/>
</dbReference>
<dbReference type="Pfam" id="PF02469">
    <property type="entry name" value="Fasciclin"/>
    <property type="match status" value="1"/>
</dbReference>
<dbReference type="SUPFAM" id="SSF82153">
    <property type="entry name" value="FAS1 domain"/>
    <property type="match status" value="1"/>
</dbReference>
<reference evidence="2 3" key="1">
    <citation type="submission" date="2020-07" db="EMBL/GenBank/DDBJ databases">
        <authorList>
            <person name="Khare M."/>
        </authorList>
    </citation>
    <scope>NUCLEOTIDE SEQUENCE [LARGE SCALE GENOMIC DNA]</scope>
    <source>
        <strain evidence="2 3">P8776</strain>
    </source>
</reference>
<feature type="domain" description="FAS1" evidence="1">
    <location>
        <begin position="1"/>
        <end position="24"/>
    </location>
</feature>
<dbReference type="EMBL" id="JACEOR010000100">
    <property type="protein sequence ID" value="MBA4504261.1"/>
    <property type="molecule type" value="Genomic_DNA"/>
</dbReference>
<dbReference type="AlphaFoldDB" id="A0A838WZG9"/>
<name>A0A838WZG9_9CORY</name>
<organism evidence="2 3">
    <name type="scientific">Corynebacterium sanguinis</name>
    <dbReference type="NCBI Taxonomy" id="2594913"/>
    <lineage>
        <taxon>Bacteria</taxon>
        <taxon>Bacillati</taxon>
        <taxon>Actinomycetota</taxon>
        <taxon>Actinomycetes</taxon>
        <taxon>Mycobacteriales</taxon>
        <taxon>Corynebacteriaceae</taxon>
        <taxon>Corynebacterium</taxon>
    </lineage>
</organism>
<dbReference type="Proteomes" id="UP000580709">
    <property type="component" value="Unassembled WGS sequence"/>
</dbReference>
<evidence type="ECO:0000313" key="2">
    <source>
        <dbReference type="EMBL" id="MBA4504261.1"/>
    </source>
</evidence>
<dbReference type="InterPro" id="IPR036378">
    <property type="entry name" value="FAS1_dom_sf"/>
</dbReference>
<evidence type="ECO:0000313" key="3">
    <source>
        <dbReference type="Proteomes" id="UP000580709"/>
    </source>
</evidence>
<gene>
    <name evidence="2" type="ORF">H0H28_02730</name>
</gene>
<sequence length="27" mass="2864">NRVNVVTTDVEADNGVIHVIDGVLSPM</sequence>
<dbReference type="RefSeq" id="WP_181729471.1">
    <property type="nucleotide sequence ID" value="NZ_JACEOR010000100.1"/>
</dbReference>
<feature type="non-terminal residue" evidence="2">
    <location>
        <position position="1"/>
    </location>
</feature>
<dbReference type="InterPro" id="IPR000782">
    <property type="entry name" value="FAS1_domain"/>
</dbReference>
<keyword evidence="3" id="KW-1185">Reference proteome</keyword>
<proteinExistence type="predicted"/>
<accession>A0A838WZG9</accession>
<protein>
    <submittedName>
        <fullName evidence="2">Fasciclin domain-containing protein</fullName>
    </submittedName>
</protein>
<dbReference type="Gene3D" id="2.30.180.10">
    <property type="entry name" value="FAS1 domain"/>
    <property type="match status" value="1"/>
</dbReference>
<comment type="caution">
    <text evidence="2">The sequence shown here is derived from an EMBL/GenBank/DDBJ whole genome shotgun (WGS) entry which is preliminary data.</text>
</comment>